<organism evidence="1 2">
    <name type="scientific">Solea senegalensis</name>
    <name type="common">Senegalese sole</name>
    <dbReference type="NCBI Taxonomy" id="28829"/>
    <lineage>
        <taxon>Eukaryota</taxon>
        <taxon>Metazoa</taxon>
        <taxon>Chordata</taxon>
        <taxon>Craniata</taxon>
        <taxon>Vertebrata</taxon>
        <taxon>Euteleostomi</taxon>
        <taxon>Actinopterygii</taxon>
        <taxon>Neopterygii</taxon>
        <taxon>Teleostei</taxon>
        <taxon>Neoteleostei</taxon>
        <taxon>Acanthomorphata</taxon>
        <taxon>Carangaria</taxon>
        <taxon>Pleuronectiformes</taxon>
        <taxon>Pleuronectoidei</taxon>
        <taxon>Soleidae</taxon>
        <taxon>Solea</taxon>
    </lineage>
</organism>
<evidence type="ECO:0000313" key="2">
    <source>
        <dbReference type="Proteomes" id="UP000693946"/>
    </source>
</evidence>
<keyword evidence="2" id="KW-1185">Reference proteome</keyword>
<reference evidence="1 2" key="1">
    <citation type="journal article" date="2021" name="Sci. Rep.">
        <title>Chromosome anchoring in Senegalese sole (Solea senegalensis) reveals sex-associated markers and genome rearrangements in flatfish.</title>
        <authorList>
            <person name="Guerrero-Cozar I."/>
            <person name="Gomez-Garrido J."/>
            <person name="Berbel C."/>
            <person name="Martinez-Blanch J.F."/>
            <person name="Alioto T."/>
            <person name="Claros M.G."/>
            <person name="Gagnaire P.A."/>
            <person name="Manchado M."/>
        </authorList>
    </citation>
    <scope>NUCLEOTIDE SEQUENCE [LARGE SCALE GENOMIC DNA]</scope>
    <source>
        <strain evidence="1">Sse05_10M</strain>
    </source>
</reference>
<dbReference type="EMBL" id="JAGKHQ010000010">
    <property type="protein sequence ID" value="KAG7506890.1"/>
    <property type="molecule type" value="Genomic_DNA"/>
</dbReference>
<proteinExistence type="predicted"/>
<accession>A0AAV6RNK8</accession>
<evidence type="ECO:0000313" key="1">
    <source>
        <dbReference type="EMBL" id="KAG7506890.1"/>
    </source>
</evidence>
<protein>
    <submittedName>
        <fullName evidence="1">Uncharacterized protein</fullName>
    </submittedName>
</protein>
<gene>
    <name evidence="1" type="ORF">JOB18_018132</name>
</gene>
<comment type="caution">
    <text evidence="1">The sequence shown here is derived from an EMBL/GenBank/DDBJ whole genome shotgun (WGS) entry which is preliminary data.</text>
</comment>
<dbReference type="AlphaFoldDB" id="A0AAV6RNK8"/>
<dbReference type="Proteomes" id="UP000693946">
    <property type="component" value="Linkage Group LG18"/>
</dbReference>
<sequence length="70" mass="8047">AFAGEDMSPAHENKKTSYRWIPAEPYTVNYYFGCCSDDDDNNNNYGKTHPAVLRHKTEIALSKRNIAFDF</sequence>
<feature type="non-terminal residue" evidence="1">
    <location>
        <position position="1"/>
    </location>
</feature>
<name>A0AAV6RNK8_SOLSE</name>